<gene>
    <name evidence="2" type="ORF">LDG_5669</name>
</gene>
<name>G9EKE2_9GAMM</name>
<dbReference type="HOGENOM" id="CLU_458419_0_0_6"/>
<feature type="chain" id="PRO_5003520709" description="Inverse autotransporter beta-domain domain-containing protein" evidence="1">
    <location>
        <begin position="21"/>
        <end position="595"/>
    </location>
</feature>
<dbReference type="OrthoDB" id="5647610at2"/>
<dbReference type="InParanoid" id="G9EKE2"/>
<keyword evidence="1" id="KW-0732">Signal</keyword>
<dbReference type="Gene3D" id="2.40.160.160">
    <property type="entry name" value="Inverse autotransporter, beta-domain"/>
    <property type="match status" value="1"/>
</dbReference>
<dbReference type="EMBL" id="JH413801">
    <property type="protein sequence ID" value="EHL32293.1"/>
    <property type="molecule type" value="Genomic_DNA"/>
</dbReference>
<dbReference type="AlphaFoldDB" id="G9EKE2"/>
<feature type="signal peptide" evidence="1">
    <location>
        <begin position="1"/>
        <end position="20"/>
    </location>
</feature>
<dbReference type="STRING" id="658187.LDG_5669"/>
<protein>
    <recommendedName>
        <fullName evidence="4">Inverse autotransporter beta-domain domain-containing protein</fullName>
    </recommendedName>
</protein>
<evidence type="ECO:0000313" key="3">
    <source>
        <dbReference type="Proteomes" id="UP000002770"/>
    </source>
</evidence>
<evidence type="ECO:0000313" key="2">
    <source>
        <dbReference type="EMBL" id="EHL32293.1"/>
    </source>
</evidence>
<evidence type="ECO:0008006" key="4">
    <source>
        <dbReference type="Google" id="ProtNLM"/>
    </source>
</evidence>
<dbReference type="Proteomes" id="UP000002770">
    <property type="component" value="Unassembled WGS sequence"/>
</dbReference>
<sequence>MKLQLSVLVIALLKVQLSHASIFNQHEETSTNTYHSRITGQLLSGGEQQLGGFGDAMMPLMQNQNNLLFADGTVMLGQELRSTVSGGLGYRGIKQAGLSQGILGAYLFSDYYQTRLKNNYWQLNPGLEWLHERYETRLQGYIPLSRRNQTYRHTYADDIPERVLRDSGKSNHLGGARGHSLIDTPVNLLEEFGPGVELEAGRFIDYGKGFWLRAGGYHFSYNHAKNINGIEGNIEAFINDHMSLLLQNNYDNQNQNRFAIGLRVNFDGSSALPHSLESRMTAPIIRHLARQSYGDALPTRRSFQASGPTTVLFNNVWFFSPDGTLPQGRATTLANCTAEHPCSTIDTPTAAQIALLTPDAQLFFATGKYNILPNAINQNNWVNLQDGQSLLGRNTGWMTTATGNNQPLINGSLIWGNSNPIIASGAVYNMRVNNTTVTANIVSTGYASNSSTNNSVMSVSAFNSMTLTRATINTKFSGNVKGTGSNNATYGIQTATIADSIINALTSGNTTNGTSNPVFGIVANNAVVTGKIINAKNKGTIDGMSTTGALDIVTSNQLIFQSNTASFIKAISLNGTQPVSAFARLAYNLTVQPTV</sequence>
<accession>G9EKE2</accession>
<reference evidence="2 3" key="1">
    <citation type="journal article" date="2011" name="BMC Genomics">
        <title>Insight into cross-talk between intra-amoebal pathogens.</title>
        <authorList>
            <person name="Gimenez G."/>
            <person name="Bertelli C."/>
            <person name="Moliner C."/>
            <person name="Robert C."/>
            <person name="Raoult D."/>
            <person name="Fournier P.E."/>
            <person name="Greub G."/>
        </authorList>
    </citation>
    <scope>NUCLEOTIDE SEQUENCE [LARGE SCALE GENOMIC DNA]</scope>
    <source>
        <strain evidence="2 3">LLAP12</strain>
    </source>
</reference>
<dbReference type="InterPro" id="IPR038177">
    <property type="entry name" value="IAT_beta_sf"/>
</dbReference>
<dbReference type="RefSeq" id="WP_006869639.1">
    <property type="nucleotide sequence ID" value="NZ_JH413801.1"/>
</dbReference>
<evidence type="ECO:0000256" key="1">
    <source>
        <dbReference type="SAM" id="SignalP"/>
    </source>
</evidence>
<organism evidence="2 3">
    <name type="scientific">Legionella drancourtii LLAP12</name>
    <dbReference type="NCBI Taxonomy" id="658187"/>
    <lineage>
        <taxon>Bacteria</taxon>
        <taxon>Pseudomonadati</taxon>
        <taxon>Pseudomonadota</taxon>
        <taxon>Gammaproteobacteria</taxon>
        <taxon>Legionellales</taxon>
        <taxon>Legionellaceae</taxon>
        <taxon>Legionella</taxon>
    </lineage>
</organism>
<keyword evidence="3" id="KW-1185">Reference proteome</keyword>
<dbReference type="eggNOG" id="COG3210">
    <property type="taxonomic scope" value="Bacteria"/>
</dbReference>
<proteinExistence type="predicted"/>